<evidence type="ECO:0000313" key="7">
    <source>
        <dbReference type="Proteomes" id="UP000561045"/>
    </source>
</evidence>
<dbReference type="GO" id="GO:0005737">
    <property type="term" value="C:cytoplasm"/>
    <property type="evidence" value="ECO:0007669"/>
    <property type="project" value="UniProtKB-SubCell"/>
</dbReference>
<organism evidence="6 7">
    <name type="scientific">Niveibacterium umoris</name>
    <dbReference type="NCBI Taxonomy" id="1193620"/>
    <lineage>
        <taxon>Bacteria</taxon>
        <taxon>Pseudomonadati</taxon>
        <taxon>Pseudomonadota</taxon>
        <taxon>Betaproteobacteria</taxon>
        <taxon>Rhodocyclales</taxon>
        <taxon>Rhodocyclaceae</taxon>
        <taxon>Niveibacterium</taxon>
    </lineage>
</organism>
<dbReference type="PANTHER" id="PTHR39455:SF1">
    <property type="entry name" value="CELL DIVISION PROTEIN ZAPD"/>
    <property type="match status" value="1"/>
</dbReference>
<dbReference type="InterPro" id="IPR027462">
    <property type="entry name" value="ZapD_C"/>
</dbReference>
<dbReference type="PANTHER" id="PTHR39455">
    <property type="entry name" value="CELL DIVISION PROTEIN ZAPD"/>
    <property type="match status" value="1"/>
</dbReference>
<evidence type="ECO:0000256" key="5">
    <source>
        <dbReference type="HAMAP-Rule" id="MF_01092"/>
    </source>
</evidence>
<name>A0A840BSC6_9RHOO</name>
<keyword evidence="3 5" id="KW-0717">Septation</keyword>
<comment type="subunit">
    <text evidence="5">Interacts with FtsZ.</text>
</comment>
<dbReference type="InterPro" id="IPR009777">
    <property type="entry name" value="ZapD"/>
</dbReference>
<reference evidence="6 7" key="1">
    <citation type="submission" date="2020-08" db="EMBL/GenBank/DDBJ databases">
        <title>Genomic Encyclopedia of Type Strains, Phase IV (KMG-IV): sequencing the most valuable type-strain genomes for metagenomic binning, comparative biology and taxonomic classification.</title>
        <authorList>
            <person name="Goeker M."/>
        </authorList>
    </citation>
    <scope>NUCLEOTIDE SEQUENCE [LARGE SCALE GENOMIC DNA]</scope>
    <source>
        <strain evidence="6 7">DSM 106739</strain>
    </source>
</reference>
<keyword evidence="2 5" id="KW-0132">Cell division</keyword>
<evidence type="ECO:0000256" key="1">
    <source>
        <dbReference type="ARBA" id="ARBA00022490"/>
    </source>
</evidence>
<dbReference type="AlphaFoldDB" id="A0A840BSC6"/>
<dbReference type="Pfam" id="PF07072">
    <property type="entry name" value="ZapD"/>
    <property type="match status" value="1"/>
</dbReference>
<comment type="subcellular location">
    <subcellularLocation>
        <location evidence="5">Cytoplasm</location>
    </subcellularLocation>
    <text evidence="5">Localizes to mid-cell in an FtsZ-dependent manner.</text>
</comment>
<dbReference type="NCBIfam" id="NF003656">
    <property type="entry name" value="PRK05287.1-4"/>
    <property type="match status" value="1"/>
</dbReference>
<protein>
    <recommendedName>
        <fullName evidence="5">Cell division protein ZapD</fullName>
    </recommendedName>
    <alternativeName>
        <fullName evidence="5">Z ring-associated protein D</fullName>
    </alternativeName>
</protein>
<dbReference type="Proteomes" id="UP000561045">
    <property type="component" value="Unassembled WGS sequence"/>
</dbReference>
<dbReference type="InterPro" id="IPR036268">
    <property type="entry name" value="ZapD_sf"/>
</dbReference>
<gene>
    <name evidence="5" type="primary">zapD</name>
    <name evidence="6" type="ORF">GGR36_003774</name>
</gene>
<dbReference type="GO" id="GO:0043093">
    <property type="term" value="P:FtsZ-dependent cytokinesis"/>
    <property type="evidence" value="ECO:0007669"/>
    <property type="project" value="UniProtKB-UniRule"/>
</dbReference>
<dbReference type="EMBL" id="JACIET010000002">
    <property type="protein sequence ID" value="MBB4014428.1"/>
    <property type="molecule type" value="Genomic_DNA"/>
</dbReference>
<sequence length="251" mass="28496">MITYEYPLNERIRTLLRLEDLFDKALHFTLSEGAYEHHTALVSLFEILDVASRADLKVDLVQELERQRQILVSFRHNPDISEEALSGALYEIEQASAALLAMAGKIGQYLRENEWLMNIRSRAAIPGGVCEFDLPSYHFWLHRHPEARQADLQAWIGPMTPIRDGLAIVLRLLRASGRPENLVAHRGQFQMMMGGRSAQMLRIRVAQGESYVPEISANKYALNVRFVGAASVARTRQAESSVEFELTFCNL</sequence>
<accession>A0A840BSC6</accession>
<dbReference type="GO" id="GO:0000917">
    <property type="term" value="P:division septum assembly"/>
    <property type="evidence" value="ECO:0007669"/>
    <property type="project" value="UniProtKB-KW"/>
</dbReference>
<dbReference type="HAMAP" id="MF_01092">
    <property type="entry name" value="ZapD"/>
    <property type="match status" value="1"/>
</dbReference>
<comment type="caution">
    <text evidence="6">The sequence shown here is derived from an EMBL/GenBank/DDBJ whole genome shotgun (WGS) entry which is preliminary data.</text>
</comment>
<evidence type="ECO:0000256" key="2">
    <source>
        <dbReference type="ARBA" id="ARBA00022618"/>
    </source>
</evidence>
<evidence type="ECO:0000256" key="3">
    <source>
        <dbReference type="ARBA" id="ARBA00023210"/>
    </source>
</evidence>
<keyword evidence="1 5" id="KW-0963">Cytoplasm</keyword>
<keyword evidence="7" id="KW-1185">Reference proteome</keyword>
<comment type="function">
    <text evidence="5">Cell division factor that enhances FtsZ-ring assembly. Directly interacts with FtsZ and promotes bundling of FtsZ protofilaments, with a reduction in FtsZ GTPase activity.</text>
</comment>
<proteinExistence type="inferred from homology"/>
<dbReference type="GO" id="GO:0032153">
    <property type="term" value="C:cell division site"/>
    <property type="evidence" value="ECO:0007669"/>
    <property type="project" value="TreeGrafter"/>
</dbReference>
<dbReference type="RefSeq" id="WP_183636482.1">
    <property type="nucleotide sequence ID" value="NZ_BAABLE010000009.1"/>
</dbReference>
<evidence type="ECO:0000256" key="4">
    <source>
        <dbReference type="ARBA" id="ARBA00023306"/>
    </source>
</evidence>
<evidence type="ECO:0000313" key="6">
    <source>
        <dbReference type="EMBL" id="MBB4014428.1"/>
    </source>
</evidence>
<keyword evidence="4 5" id="KW-0131">Cell cycle</keyword>
<comment type="similarity">
    <text evidence="5">Belongs to the ZapD family.</text>
</comment>
<dbReference type="SUPFAM" id="SSF160950">
    <property type="entry name" value="YacF-like"/>
    <property type="match status" value="1"/>
</dbReference>
<dbReference type="Gene3D" id="2.60.440.10">
    <property type="entry name" value="YacF-like domains"/>
    <property type="match status" value="1"/>
</dbReference>
<dbReference type="Gene3D" id="1.10.3900.10">
    <property type="entry name" value="YacF-like"/>
    <property type="match status" value="1"/>
</dbReference>